<evidence type="ECO:0000313" key="2">
    <source>
        <dbReference type="EMBL" id="JAH51350.1"/>
    </source>
</evidence>
<dbReference type="EMBL" id="GBXM01057227">
    <property type="protein sequence ID" value="JAH51350.1"/>
    <property type="molecule type" value="Transcribed_RNA"/>
</dbReference>
<reference evidence="2" key="2">
    <citation type="journal article" date="2015" name="Fish Shellfish Immunol.">
        <title>Early steps in the European eel (Anguilla anguilla)-Vibrio vulnificus interaction in the gills: Role of the RtxA13 toxin.</title>
        <authorList>
            <person name="Callol A."/>
            <person name="Pajuelo D."/>
            <person name="Ebbesson L."/>
            <person name="Teles M."/>
            <person name="MacKenzie S."/>
            <person name="Amaro C."/>
        </authorList>
    </citation>
    <scope>NUCLEOTIDE SEQUENCE</scope>
</reference>
<dbReference type="AlphaFoldDB" id="A0A0E9TEP4"/>
<feature type="compositionally biased region" description="Polar residues" evidence="1">
    <location>
        <begin position="1"/>
        <end position="15"/>
    </location>
</feature>
<feature type="region of interest" description="Disordered" evidence="1">
    <location>
        <begin position="1"/>
        <end position="23"/>
    </location>
</feature>
<organism evidence="2">
    <name type="scientific">Anguilla anguilla</name>
    <name type="common">European freshwater eel</name>
    <name type="synonym">Muraena anguilla</name>
    <dbReference type="NCBI Taxonomy" id="7936"/>
    <lineage>
        <taxon>Eukaryota</taxon>
        <taxon>Metazoa</taxon>
        <taxon>Chordata</taxon>
        <taxon>Craniata</taxon>
        <taxon>Vertebrata</taxon>
        <taxon>Euteleostomi</taxon>
        <taxon>Actinopterygii</taxon>
        <taxon>Neopterygii</taxon>
        <taxon>Teleostei</taxon>
        <taxon>Anguilliformes</taxon>
        <taxon>Anguillidae</taxon>
        <taxon>Anguilla</taxon>
    </lineage>
</organism>
<reference evidence="2" key="1">
    <citation type="submission" date="2014-11" db="EMBL/GenBank/DDBJ databases">
        <authorList>
            <person name="Amaro Gonzalez C."/>
        </authorList>
    </citation>
    <scope>NUCLEOTIDE SEQUENCE</scope>
</reference>
<name>A0A0E9TEP4_ANGAN</name>
<evidence type="ECO:0000256" key="1">
    <source>
        <dbReference type="SAM" id="MobiDB-lite"/>
    </source>
</evidence>
<proteinExistence type="predicted"/>
<accession>A0A0E9TEP4</accession>
<sequence>MQTVAKQINSNSKSKFPSVRYLQ</sequence>
<protein>
    <submittedName>
        <fullName evidence="2">Uncharacterized protein</fullName>
    </submittedName>
</protein>